<name>A0A6G1I5W9_9PEZI</name>
<reference evidence="4" key="1">
    <citation type="journal article" date="2020" name="Stud. Mycol.">
        <title>101 Dothideomycetes genomes: a test case for predicting lifestyles and emergence of pathogens.</title>
        <authorList>
            <person name="Haridas S."/>
            <person name="Albert R."/>
            <person name="Binder M."/>
            <person name="Bloem J."/>
            <person name="Labutti K."/>
            <person name="Salamov A."/>
            <person name="Andreopoulos B."/>
            <person name="Baker S."/>
            <person name="Barry K."/>
            <person name="Bills G."/>
            <person name="Bluhm B."/>
            <person name="Cannon C."/>
            <person name="Castanera R."/>
            <person name="Culley D."/>
            <person name="Daum C."/>
            <person name="Ezra D."/>
            <person name="Gonzalez J."/>
            <person name="Henrissat B."/>
            <person name="Kuo A."/>
            <person name="Liang C."/>
            <person name="Lipzen A."/>
            <person name="Lutzoni F."/>
            <person name="Magnuson J."/>
            <person name="Mondo S."/>
            <person name="Nolan M."/>
            <person name="Ohm R."/>
            <person name="Pangilinan J."/>
            <person name="Park H.-J."/>
            <person name="Ramirez L."/>
            <person name="Alfaro M."/>
            <person name="Sun H."/>
            <person name="Tritt A."/>
            <person name="Yoshinaga Y."/>
            <person name="Zwiers L.-H."/>
            <person name="Turgeon B."/>
            <person name="Goodwin S."/>
            <person name="Spatafora J."/>
            <person name="Crous P."/>
            <person name="Grigoriev I."/>
        </authorList>
    </citation>
    <scope>NUCLEOTIDE SEQUENCE</scope>
    <source>
        <strain evidence="4">CBS 262.69</strain>
    </source>
</reference>
<accession>A0A6G1I5W9</accession>
<dbReference type="PANTHER" id="PTHR39614">
    <property type="entry name" value="INTEGRAL MEMBRANE PROTEIN"/>
    <property type="match status" value="1"/>
</dbReference>
<dbReference type="AlphaFoldDB" id="A0A6G1I5W9"/>
<evidence type="ECO:0000259" key="3">
    <source>
        <dbReference type="Pfam" id="PF20684"/>
    </source>
</evidence>
<organism evidence="4 5">
    <name type="scientific">Trichodelitschia bisporula</name>
    <dbReference type="NCBI Taxonomy" id="703511"/>
    <lineage>
        <taxon>Eukaryota</taxon>
        <taxon>Fungi</taxon>
        <taxon>Dikarya</taxon>
        <taxon>Ascomycota</taxon>
        <taxon>Pezizomycotina</taxon>
        <taxon>Dothideomycetes</taxon>
        <taxon>Dothideomycetes incertae sedis</taxon>
        <taxon>Phaeotrichales</taxon>
        <taxon>Phaeotrichaceae</taxon>
        <taxon>Trichodelitschia</taxon>
    </lineage>
</organism>
<evidence type="ECO:0000313" key="4">
    <source>
        <dbReference type="EMBL" id="KAF2403698.1"/>
    </source>
</evidence>
<feature type="transmembrane region" description="Helical" evidence="2">
    <location>
        <begin position="56"/>
        <end position="76"/>
    </location>
</feature>
<feature type="transmembrane region" description="Helical" evidence="2">
    <location>
        <begin position="199"/>
        <end position="220"/>
    </location>
</feature>
<evidence type="ECO:0000313" key="5">
    <source>
        <dbReference type="Proteomes" id="UP000799640"/>
    </source>
</evidence>
<sequence>MADGGEAGTRYTVISEHDQSGVLWIVSLISVCFTTVAIAARILSKLRFSFKFEVDDYVMVVAYAFGIIQSSLWFKALVLGFGKDSTLVDPSKVPGIATYFSAGTIFLLLSLYCTKVSLALLVQRLFQTRLTWLWISFSVIGVVVTITVEAGCFPGACRAPFTRWMIAMVFDVLTEIAVIALPIWCLRMVQMERQSKYKVILSFSSRIVVIVFAVLAMWRLAHFLFRQDRDPSTRAINPAIFHQFELMCSVCIASIVPCFRLLFQSSERTGPELIRRGGGSGGINMTYAKRPAVEDSFGLDSDSIHGDESAAPSGKVEHGFGLDSVHGDKSAAPSGKAAHSPSPSQDLAVVSSQTGEGSNGRASGSSITPSLRTGISQKPLAGK</sequence>
<evidence type="ECO:0000256" key="2">
    <source>
        <dbReference type="SAM" id="Phobius"/>
    </source>
</evidence>
<proteinExistence type="predicted"/>
<keyword evidence="2" id="KW-1133">Transmembrane helix</keyword>
<feature type="transmembrane region" description="Helical" evidence="2">
    <location>
        <begin position="96"/>
        <end position="121"/>
    </location>
</feature>
<protein>
    <recommendedName>
        <fullName evidence="3">Rhodopsin domain-containing protein</fullName>
    </recommendedName>
</protein>
<dbReference type="Proteomes" id="UP000799640">
    <property type="component" value="Unassembled WGS sequence"/>
</dbReference>
<feature type="transmembrane region" description="Helical" evidence="2">
    <location>
        <begin position="22"/>
        <end position="44"/>
    </location>
</feature>
<feature type="compositionally biased region" description="Polar residues" evidence="1">
    <location>
        <begin position="341"/>
        <end position="376"/>
    </location>
</feature>
<dbReference type="EMBL" id="ML996689">
    <property type="protein sequence ID" value="KAF2403698.1"/>
    <property type="molecule type" value="Genomic_DNA"/>
</dbReference>
<dbReference type="OrthoDB" id="3897607at2759"/>
<feature type="transmembrane region" description="Helical" evidence="2">
    <location>
        <begin position="162"/>
        <end position="187"/>
    </location>
</feature>
<keyword evidence="2" id="KW-0812">Transmembrane</keyword>
<gene>
    <name evidence="4" type="ORF">EJ06DRAFT_288811</name>
</gene>
<feature type="transmembrane region" description="Helical" evidence="2">
    <location>
        <begin position="133"/>
        <end position="156"/>
    </location>
</feature>
<keyword evidence="5" id="KW-1185">Reference proteome</keyword>
<evidence type="ECO:0000256" key="1">
    <source>
        <dbReference type="SAM" id="MobiDB-lite"/>
    </source>
</evidence>
<dbReference type="InterPro" id="IPR049326">
    <property type="entry name" value="Rhodopsin_dom_fungi"/>
</dbReference>
<feature type="compositionally biased region" description="Basic and acidic residues" evidence="1">
    <location>
        <begin position="315"/>
        <end position="329"/>
    </location>
</feature>
<feature type="domain" description="Rhodopsin" evidence="3">
    <location>
        <begin position="40"/>
        <end position="262"/>
    </location>
</feature>
<feature type="transmembrane region" description="Helical" evidence="2">
    <location>
        <begin position="240"/>
        <end position="263"/>
    </location>
</feature>
<keyword evidence="2" id="KW-0472">Membrane</keyword>
<dbReference type="PANTHER" id="PTHR39614:SF2">
    <property type="entry name" value="INTEGRAL MEMBRANE PROTEIN"/>
    <property type="match status" value="1"/>
</dbReference>
<feature type="region of interest" description="Disordered" evidence="1">
    <location>
        <begin position="298"/>
        <end position="383"/>
    </location>
</feature>
<dbReference type="Pfam" id="PF20684">
    <property type="entry name" value="Fung_rhodopsin"/>
    <property type="match status" value="1"/>
</dbReference>